<sequence>MTCEAKKAVGLAIFLQCFEPIAKYLVVEQAESMLGSESFEFHLAKTNYQLELERLGLGNIITKNRHMDKSLRRQIDIKGELHVFEHRNIPRLKYIDCRTCILIFFVSNELKLCERGNNVRTTYIYQAKPGSNKIAQTFTGLSIKETVNSVVALTRFLLSEGFEFVLTERFCQDDI</sequence>
<evidence type="ECO:0000313" key="1">
    <source>
        <dbReference type="EMBL" id="CAB4035672.1"/>
    </source>
</evidence>
<accession>A0A7D9LN04</accession>
<comment type="caution">
    <text evidence="1">The sequence shown here is derived from an EMBL/GenBank/DDBJ whole genome shotgun (WGS) entry which is preliminary data.</text>
</comment>
<dbReference type="EMBL" id="CACRXK020021266">
    <property type="protein sequence ID" value="CAB4035672.1"/>
    <property type="molecule type" value="Genomic_DNA"/>
</dbReference>
<keyword evidence="2" id="KW-1185">Reference proteome</keyword>
<organism evidence="1 2">
    <name type="scientific">Paramuricea clavata</name>
    <name type="common">Red gorgonian</name>
    <name type="synonym">Violescent sea-whip</name>
    <dbReference type="NCBI Taxonomy" id="317549"/>
    <lineage>
        <taxon>Eukaryota</taxon>
        <taxon>Metazoa</taxon>
        <taxon>Cnidaria</taxon>
        <taxon>Anthozoa</taxon>
        <taxon>Octocorallia</taxon>
        <taxon>Malacalcyonacea</taxon>
        <taxon>Plexauridae</taxon>
        <taxon>Paramuricea</taxon>
    </lineage>
</organism>
<name>A0A7D9LN04_PARCT</name>
<dbReference type="OrthoDB" id="6627680at2759"/>
<protein>
    <submittedName>
        <fullName evidence="1">Uncharacterized protein</fullName>
    </submittedName>
</protein>
<dbReference type="Proteomes" id="UP001152795">
    <property type="component" value="Unassembled WGS sequence"/>
</dbReference>
<reference evidence="1" key="1">
    <citation type="submission" date="2020-04" db="EMBL/GenBank/DDBJ databases">
        <authorList>
            <person name="Alioto T."/>
            <person name="Alioto T."/>
            <person name="Gomez Garrido J."/>
        </authorList>
    </citation>
    <scope>NUCLEOTIDE SEQUENCE</scope>
    <source>
        <strain evidence="1">A484AB</strain>
    </source>
</reference>
<gene>
    <name evidence="1" type="ORF">PACLA_8A082840</name>
</gene>
<evidence type="ECO:0000313" key="2">
    <source>
        <dbReference type="Proteomes" id="UP001152795"/>
    </source>
</evidence>
<dbReference type="AlphaFoldDB" id="A0A7D9LN04"/>
<proteinExistence type="predicted"/>